<dbReference type="InterPro" id="IPR016161">
    <property type="entry name" value="Ald_DH/histidinol_DH"/>
</dbReference>
<accession>A0A239L3L8</accession>
<dbReference type="EMBL" id="FZOT01000019">
    <property type="protein sequence ID" value="SNT24518.1"/>
    <property type="molecule type" value="Genomic_DNA"/>
</dbReference>
<reference evidence="3 5" key="1">
    <citation type="submission" date="2017-06" db="EMBL/GenBank/DDBJ databases">
        <authorList>
            <person name="Kim H.J."/>
            <person name="Triplett B.A."/>
        </authorList>
    </citation>
    <scope>NUCLEOTIDE SEQUENCE [LARGE SCALE GENOMIC DNA]</scope>
    <source>
        <strain evidence="3 5">U15</strain>
    </source>
</reference>
<sequence>GVKGSGFGRFGGKAAIAEFTDLRWISVQTAPRHYPF</sequence>
<evidence type="ECO:0000256" key="2">
    <source>
        <dbReference type="ARBA" id="ARBA00023027"/>
    </source>
</evidence>
<name>A0A239L3L8_9BURK</name>
<keyword evidence="2" id="KW-0520">NAD</keyword>
<comment type="similarity">
    <text evidence="1">Belongs to the aldehyde dehydrogenase family.</text>
</comment>
<evidence type="ECO:0000256" key="1">
    <source>
        <dbReference type="ARBA" id="ARBA00009986"/>
    </source>
</evidence>
<evidence type="ECO:0000313" key="4">
    <source>
        <dbReference type="EMBL" id="SNT31561.1"/>
    </source>
</evidence>
<dbReference type="PANTHER" id="PTHR42986">
    <property type="entry name" value="BENZALDEHYDE DEHYDROGENASE YFMT"/>
    <property type="match status" value="1"/>
</dbReference>
<organism evidence="3 5">
    <name type="scientific">Noviherbaspirillum humi</name>
    <dbReference type="NCBI Taxonomy" id="1688639"/>
    <lineage>
        <taxon>Bacteria</taxon>
        <taxon>Pseudomonadati</taxon>
        <taxon>Pseudomonadota</taxon>
        <taxon>Betaproteobacteria</taxon>
        <taxon>Burkholderiales</taxon>
        <taxon>Oxalobacteraceae</taxon>
        <taxon>Noviherbaspirillum</taxon>
    </lineage>
</organism>
<gene>
    <name evidence="3" type="ORF">SAMN06265795_1191</name>
    <name evidence="4" type="ORF">SAMN06265795_12453</name>
</gene>
<dbReference type="AlphaFoldDB" id="A0A239L3L8"/>
<keyword evidence="5" id="KW-1185">Reference proteome</keyword>
<feature type="non-terminal residue" evidence="3">
    <location>
        <position position="1"/>
    </location>
</feature>
<evidence type="ECO:0008006" key="6">
    <source>
        <dbReference type="Google" id="ProtNLM"/>
    </source>
</evidence>
<dbReference type="GO" id="GO:0016491">
    <property type="term" value="F:oxidoreductase activity"/>
    <property type="evidence" value="ECO:0007669"/>
    <property type="project" value="InterPro"/>
</dbReference>
<evidence type="ECO:0000313" key="3">
    <source>
        <dbReference type="EMBL" id="SNT24518.1"/>
    </source>
</evidence>
<dbReference type="Proteomes" id="UP000198284">
    <property type="component" value="Unassembled WGS sequence"/>
</dbReference>
<protein>
    <recommendedName>
        <fullName evidence="6">Aldehyde dehydrogenase family protein</fullName>
    </recommendedName>
</protein>
<dbReference type="PANTHER" id="PTHR42986:SF1">
    <property type="entry name" value="BENZALDEHYDE DEHYDROGENASE YFMT"/>
    <property type="match status" value="1"/>
</dbReference>
<proteinExistence type="inferred from homology"/>
<dbReference type="EMBL" id="FZOT01000024">
    <property type="protein sequence ID" value="SNT31561.1"/>
    <property type="molecule type" value="Genomic_DNA"/>
</dbReference>
<dbReference type="SUPFAM" id="SSF53720">
    <property type="entry name" value="ALDH-like"/>
    <property type="match status" value="1"/>
</dbReference>
<evidence type="ECO:0000313" key="5">
    <source>
        <dbReference type="Proteomes" id="UP000198284"/>
    </source>
</evidence>